<organism evidence="1 2">
    <name type="scientific">Capnocytophaga canimorsus</name>
    <dbReference type="NCBI Taxonomy" id="28188"/>
    <lineage>
        <taxon>Bacteria</taxon>
        <taxon>Pseudomonadati</taxon>
        <taxon>Bacteroidota</taxon>
        <taxon>Flavobacteriia</taxon>
        <taxon>Flavobacteriales</taxon>
        <taxon>Flavobacteriaceae</taxon>
        <taxon>Capnocytophaga</taxon>
    </lineage>
</organism>
<name>A0A0B7IKB5_9FLAO</name>
<evidence type="ECO:0000313" key="2">
    <source>
        <dbReference type="Proteomes" id="UP000039370"/>
    </source>
</evidence>
<dbReference type="AlphaFoldDB" id="A0A0B7IKB5"/>
<reference evidence="1 2" key="1">
    <citation type="submission" date="2015-01" db="EMBL/GenBank/DDBJ databases">
        <authorList>
            <person name="MANFREDI Pablo"/>
        </authorList>
    </citation>
    <scope>NUCLEOTIDE SEQUENCE [LARGE SCALE GENOMIC DNA]</scope>
    <source>
        <strain evidence="1 2">Cc11</strain>
    </source>
</reference>
<proteinExistence type="predicted"/>
<dbReference type="OMA" id="ANYAFHI"/>
<dbReference type="RefSeq" id="WP_013996299.1">
    <property type="nucleotide sequence ID" value="NZ_JBIUQI010000004.1"/>
</dbReference>
<dbReference type="Proteomes" id="UP000039370">
    <property type="component" value="Unassembled WGS sequence"/>
</dbReference>
<dbReference type="EMBL" id="CDOK01000162">
    <property type="protein sequence ID" value="CEN52335.1"/>
    <property type="molecule type" value="Genomic_DNA"/>
</dbReference>
<sequence length="129" mass="14787">MNVLFLRFSVYVVLLSALVFFAERFLVEYYNLNLHVTPEKVALFHLGLSLGVMFPIYLTNLISAKYTAFAFLATSLIRMFAVIAFVIPLSRVAEKTPIVEVLFLLIPYTVYMIIEAVFTIKLMRLSHKS</sequence>
<evidence type="ECO:0000313" key="1">
    <source>
        <dbReference type="EMBL" id="CEN52335.1"/>
    </source>
</evidence>
<accession>A0A0B7IKB5</accession>
<protein>
    <submittedName>
        <fullName evidence="1">Uncharacterized protein</fullName>
    </submittedName>
</protein>
<gene>
    <name evidence="1" type="ORF">CCAN11_2440031</name>
</gene>